<feature type="region of interest" description="Disordered" evidence="1">
    <location>
        <begin position="1"/>
        <end position="33"/>
    </location>
</feature>
<comment type="caution">
    <text evidence="2">The sequence shown here is derived from an EMBL/GenBank/DDBJ whole genome shotgun (WGS) entry which is preliminary data.</text>
</comment>
<evidence type="ECO:0000313" key="3">
    <source>
        <dbReference type="Proteomes" id="UP001162483"/>
    </source>
</evidence>
<evidence type="ECO:0000313" key="2">
    <source>
        <dbReference type="EMBL" id="CAI9610595.1"/>
    </source>
</evidence>
<feature type="compositionally biased region" description="Polar residues" evidence="1">
    <location>
        <begin position="1"/>
        <end position="16"/>
    </location>
</feature>
<protein>
    <submittedName>
        <fullName evidence="2">Uncharacterized protein</fullName>
    </submittedName>
</protein>
<proteinExistence type="predicted"/>
<organism evidence="2 3">
    <name type="scientific">Staurois parvus</name>
    <dbReference type="NCBI Taxonomy" id="386267"/>
    <lineage>
        <taxon>Eukaryota</taxon>
        <taxon>Metazoa</taxon>
        <taxon>Chordata</taxon>
        <taxon>Craniata</taxon>
        <taxon>Vertebrata</taxon>
        <taxon>Euteleostomi</taxon>
        <taxon>Amphibia</taxon>
        <taxon>Batrachia</taxon>
        <taxon>Anura</taxon>
        <taxon>Neobatrachia</taxon>
        <taxon>Ranoidea</taxon>
        <taxon>Ranidae</taxon>
        <taxon>Staurois</taxon>
    </lineage>
</organism>
<reference evidence="2" key="1">
    <citation type="submission" date="2023-05" db="EMBL/GenBank/DDBJ databases">
        <authorList>
            <person name="Stuckert A."/>
        </authorList>
    </citation>
    <scope>NUCLEOTIDE SEQUENCE</scope>
</reference>
<name>A0ABN9GMQ0_9NEOB</name>
<dbReference type="Proteomes" id="UP001162483">
    <property type="component" value="Unassembled WGS sequence"/>
</dbReference>
<evidence type="ECO:0000256" key="1">
    <source>
        <dbReference type="SAM" id="MobiDB-lite"/>
    </source>
</evidence>
<accession>A0ABN9GMQ0</accession>
<feature type="non-terminal residue" evidence="2">
    <location>
        <position position="54"/>
    </location>
</feature>
<sequence>MKKSISCTQYRRSSSLLEGRPGPAQSEVPQDTRNPMVHLHWVVPDGHWREPGFL</sequence>
<gene>
    <name evidence="2" type="ORF">SPARVUS_LOCUS14432170</name>
</gene>
<keyword evidence="3" id="KW-1185">Reference proteome</keyword>
<dbReference type="EMBL" id="CATNWA010018988">
    <property type="protein sequence ID" value="CAI9610595.1"/>
    <property type="molecule type" value="Genomic_DNA"/>
</dbReference>